<dbReference type="GO" id="GO:0016226">
    <property type="term" value="P:iron-sulfur cluster assembly"/>
    <property type="evidence" value="ECO:0007669"/>
    <property type="project" value="InterPro"/>
</dbReference>
<dbReference type="Proteomes" id="UP000053558">
    <property type="component" value="Unassembled WGS sequence"/>
</dbReference>
<dbReference type="OMA" id="YTTDKLV"/>
<name>A0A5M3MLA6_CONPW</name>
<evidence type="ECO:0000256" key="1">
    <source>
        <dbReference type="ARBA" id="ARBA00009508"/>
    </source>
</evidence>
<comment type="similarity">
    <text evidence="1">Belongs to the complex I LYR family.</text>
</comment>
<dbReference type="AlphaFoldDB" id="A0A5M3MLA6"/>
<dbReference type="Pfam" id="PF05347">
    <property type="entry name" value="Complex1_LYR"/>
    <property type="match status" value="1"/>
</dbReference>
<dbReference type="PANTHER" id="PTHR13166">
    <property type="entry name" value="PROTEIN C6ORF149"/>
    <property type="match status" value="1"/>
</dbReference>
<dbReference type="GO" id="GO:0005739">
    <property type="term" value="C:mitochondrion"/>
    <property type="evidence" value="ECO:0007669"/>
    <property type="project" value="TreeGrafter"/>
</dbReference>
<evidence type="ECO:0000313" key="4">
    <source>
        <dbReference type="Proteomes" id="UP000053558"/>
    </source>
</evidence>
<feature type="domain" description="Complex 1 LYR protein" evidence="2">
    <location>
        <begin position="9"/>
        <end position="65"/>
    </location>
</feature>
<reference evidence="4" key="1">
    <citation type="journal article" date="2012" name="Science">
        <title>The Paleozoic origin of enzymatic lignin decomposition reconstructed from 31 fungal genomes.</title>
        <authorList>
            <person name="Floudas D."/>
            <person name="Binder M."/>
            <person name="Riley R."/>
            <person name="Barry K."/>
            <person name="Blanchette R.A."/>
            <person name="Henrissat B."/>
            <person name="Martinez A.T."/>
            <person name="Otillar R."/>
            <person name="Spatafora J.W."/>
            <person name="Yadav J.S."/>
            <person name="Aerts A."/>
            <person name="Benoit I."/>
            <person name="Boyd A."/>
            <person name="Carlson A."/>
            <person name="Copeland A."/>
            <person name="Coutinho P.M."/>
            <person name="de Vries R.P."/>
            <person name="Ferreira P."/>
            <person name="Findley K."/>
            <person name="Foster B."/>
            <person name="Gaskell J."/>
            <person name="Glotzer D."/>
            <person name="Gorecki P."/>
            <person name="Heitman J."/>
            <person name="Hesse C."/>
            <person name="Hori C."/>
            <person name="Igarashi K."/>
            <person name="Jurgens J.A."/>
            <person name="Kallen N."/>
            <person name="Kersten P."/>
            <person name="Kohler A."/>
            <person name="Kuees U."/>
            <person name="Kumar T.K.A."/>
            <person name="Kuo A."/>
            <person name="LaButti K."/>
            <person name="Larrondo L.F."/>
            <person name="Lindquist E."/>
            <person name="Ling A."/>
            <person name="Lombard V."/>
            <person name="Lucas S."/>
            <person name="Lundell T."/>
            <person name="Martin R."/>
            <person name="McLaughlin D.J."/>
            <person name="Morgenstern I."/>
            <person name="Morin E."/>
            <person name="Murat C."/>
            <person name="Nagy L.G."/>
            <person name="Nolan M."/>
            <person name="Ohm R.A."/>
            <person name="Patyshakuliyeva A."/>
            <person name="Rokas A."/>
            <person name="Ruiz-Duenas F.J."/>
            <person name="Sabat G."/>
            <person name="Salamov A."/>
            <person name="Samejima M."/>
            <person name="Schmutz J."/>
            <person name="Slot J.C."/>
            <person name="St John F."/>
            <person name="Stenlid J."/>
            <person name="Sun H."/>
            <person name="Sun S."/>
            <person name="Syed K."/>
            <person name="Tsang A."/>
            <person name="Wiebenga A."/>
            <person name="Young D."/>
            <person name="Pisabarro A."/>
            <person name="Eastwood D.C."/>
            <person name="Martin F."/>
            <person name="Cullen D."/>
            <person name="Grigoriev I.V."/>
            <person name="Hibbett D.S."/>
        </authorList>
    </citation>
    <scope>NUCLEOTIDE SEQUENCE [LARGE SCALE GENOMIC DNA]</scope>
    <source>
        <strain evidence="4">RWD-64-598 SS2</strain>
    </source>
</reference>
<dbReference type="InterPro" id="IPR045297">
    <property type="entry name" value="Complex1_LYR_LYRM4"/>
</dbReference>
<dbReference type="InterPro" id="IPR008011">
    <property type="entry name" value="Complex1_LYR_dom"/>
</dbReference>
<dbReference type="InterPro" id="IPR051522">
    <property type="entry name" value="ISC_assembly_LYR"/>
</dbReference>
<keyword evidence="4" id="KW-1185">Reference proteome</keyword>
<dbReference type="RefSeq" id="XP_007769720.1">
    <property type="nucleotide sequence ID" value="XM_007771530.1"/>
</dbReference>
<dbReference type="CDD" id="cd20264">
    <property type="entry name" value="Complex1_LYR_LYRM4"/>
    <property type="match status" value="1"/>
</dbReference>
<dbReference type="OrthoDB" id="275715at2759"/>
<sequence>MATAPTKQAIRHLYSNTLAAAKSFSSYNFRNYFVQRTEDTFRTLEHEHDFLKQTSLFTQAEKDLAVLKRCAIVNQIYGGGKLAVETQSEVRERGDT</sequence>
<protein>
    <recommendedName>
        <fullName evidence="2">Complex 1 LYR protein domain-containing protein</fullName>
    </recommendedName>
</protein>
<accession>A0A5M3MLA6</accession>
<dbReference type="EMBL" id="JH711580">
    <property type="protein sequence ID" value="EIW79740.1"/>
    <property type="molecule type" value="Genomic_DNA"/>
</dbReference>
<evidence type="ECO:0000313" key="3">
    <source>
        <dbReference type="EMBL" id="EIW79740.1"/>
    </source>
</evidence>
<dbReference type="PANTHER" id="PTHR13166:SF7">
    <property type="entry name" value="LYR MOTIF-CONTAINING PROTEIN 4"/>
    <property type="match status" value="1"/>
</dbReference>
<gene>
    <name evidence="3" type="ORF">CONPUDRAFT_57919</name>
</gene>
<comment type="caution">
    <text evidence="3">The sequence shown here is derived from an EMBL/GenBank/DDBJ whole genome shotgun (WGS) entry which is preliminary data.</text>
</comment>
<dbReference type="GO" id="GO:1990221">
    <property type="term" value="C:L-cysteine desulfurase complex"/>
    <property type="evidence" value="ECO:0007669"/>
    <property type="project" value="TreeGrafter"/>
</dbReference>
<organism evidence="3 4">
    <name type="scientific">Coniophora puteana (strain RWD-64-598)</name>
    <name type="common">Brown rot fungus</name>
    <dbReference type="NCBI Taxonomy" id="741705"/>
    <lineage>
        <taxon>Eukaryota</taxon>
        <taxon>Fungi</taxon>
        <taxon>Dikarya</taxon>
        <taxon>Basidiomycota</taxon>
        <taxon>Agaricomycotina</taxon>
        <taxon>Agaricomycetes</taxon>
        <taxon>Agaricomycetidae</taxon>
        <taxon>Boletales</taxon>
        <taxon>Coniophorineae</taxon>
        <taxon>Coniophoraceae</taxon>
        <taxon>Coniophora</taxon>
    </lineage>
</organism>
<proteinExistence type="inferred from homology"/>
<dbReference type="GeneID" id="19207913"/>
<evidence type="ECO:0000259" key="2">
    <source>
        <dbReference type="Pfam" id="PF05347"/>
    </source>
</evidence>
<dbReference type="KEGG" id="cput:CONPUDRAFT_57919"/>